<accession>A0A1G7LZX8</accession>
<organism evidence="1 2">
    <name type="scientific">Sporolituus thermophilus DSM 23256</name>
    <dbReference type="NCBI Taxonomy" id="1123285"/>
    <lineage>
        <taxon>Bacteria</taxon>
        <taxon>Bacillati</taxon>
        <taxon>Bacillota</taxon>
        <taxon>Negativicutes</taxon>
        <taxon>Selenomonadales</taxon>
        <taxon>Sporomusaceae</taxon>
        <taxon>Sporolituus</taxon>
    </lineage>
</organism>
<proteinExistence type="predicted"/>
<evidence type="ECO:0000313" key="1">
    <source>
        <dbReference type="EMBL" id="SDF54993.1"/>
    </source>
</evidence>
<protein>
    <submittedName>
        <fullName evidence="1">Uncharacterized protein</fullName>
    </submittedName>
</protein>
<dbReference type="RefSeq" id="WP_093690402.1">
    <property type="nucleotide sequence ID" value="NZ_FNBU01000014.1"/>
</dbReference>
<dbReference type="STRING" id="1123285.SAMN05660235_01968"/>
<sequence>MSVEPLGQIMDALDVETFFVCSSEEEGRMFMLALLKQWGFKDVDIVFAQQDGPGMRVRGRAYVYRPADKYQWLLGKGWQT</sequence>
<dbReference type="OrthoDB" id="1684747at2"/>
<dbReference type="AlphaFoldDB" id="A0A1G7LZX8"/>
<evidence type="ECO:0000313" key="2">
    <source>
        <dbReference type="Proteomes" id="UP000243333"/>
    </source>
</evidence>
<dbReference type="EMBL" id="FNBU01000014">
    <property type="protein sequence ID" value="SDF54993.1"/>
    <property type="molecule type" value="Genomic_DNA"/>
</dbReference>
<name>A0A1G7LZX8_9FIRM</name>
<keyword evidence="2" id="KW-1185">Reference proteome</keyword>
<dbReference type="Proteomes" id="UP000243333">
    <property type="component" value="Unassembled WGS sequence"/>
</dbReference>
<gene>
    <name evidence="1" type="ORF">SAMN05660235_01968</name>
</gene>
<reference evidence="2" key="1">
    <citation type="submission" date="2016-10" db="EMBL/GenBank/DDBJ databases">
        <authorList>
            <person name="Varghese N."/>
            <person name="Submissions S."/>
        </authorList>
    </citation>
    <scope>NUCLEOTIDE SEQUENCE [LARGE SCALE GENOMIC DNA]</scope>
    <source>
        <strain evidence="2">DSM 23256</strain>
    </source>
</reference>